<dbReference type="Proteomes" id="UP000050794">
    <property type="component" value="Unassembled WGS sequence"/>
</dbReference>
<proteinExistence type="predicted"/>
<reference evidence="2 3" key="2">
    <citation type="submission" date="2018-11" db="EMBL/GenBank/DDBJ databases">
        <authorList>
            <consortium name="Pathogen Informatics"/>
        </authorList>
    </citation>
    <scope>NUCLEOTIDE SEQUENCE [LARGE SCALE GENOMIC DNA]</scope>
</reference>
<dbReference type="Pfam" id="PF25133">
    <property type="entry name" value="TYW2_N_2"/>
    <property type="match status" value="1"/>
</dbReference>
<dbReference type="InterPro" id="IPR056744">
    <property type="entry name" value="TRM5/TYW2-like_N"/>
</dbReference>
<dbReference type="AlphaFoldDB" id="A0A183VAA6"/>
<dbReference type="EMBL" id="UYWY01024675">
    <property type="protein sequence ID" value="VDM48997.1"/>
    <property type="molecule type" value="Genomic_DNA"/>
</dbReference>
<sequence length="106" mass="12133">MDIPTTSNKCILFDPDQLDDKVRSEILEAISNITNQSVNFEERHLTLSYEDWSAKQCINAILPEGLLFSGFSQVGHIVHVNLREELLPYKLAIGKILLEKINNCRY</sequence>
<protein>
    <submittedName>
        <fullName evidence="4">SAM_MT_TRM5_TYW2 domain-containing protein</fullName>
    </submittedName>
</protein>
<accession>A0A183VAA6</accession>
<dbReference type="Gene3D" id="3.30.300.110">
    <property type="entry name" value="Met-10+ protein-like domains"/>
    <property type="match status" value="1"/>
</dbReference>
<dbReference type="WBParaSite" id="TCNE_0001767701-mRNA-1">
    <property type="protein sequence ID" value="TCNE_0001767701-mRNA-1"/>
    <property type="gene ID" value="TCNE_0001767701"/>
</dbReference>
<name>A0A183VAA6_TOXCA</name>
<reference evidence="4" key="1">
    <citation type="submission" date="2016-06" db="UniProtKB">
        <authorList>
            <consortium name="WormBaseParasite"/>
        </authorList>
    </citation>
    <scope>IDENTIFICATION</scope>
</reference>
<evidence type="ECO:0000313" key="2">
    <source>
        <dbReference type="EMBL" id="VDM48997.1"/>
    </source>
</evidence>
<gene>
    <name evidence="2" type="ORF">TCNE_LOCUS17676</name>
</gene>
<evidence type="ECO:0000259" key="1">
    <source>
        <dbReference type="Pfam" id="PF25133"/>
    </source>
</evidence>
<keyword evidence="3" id="KW-1185">Reference proteome</keyword>
<evidence type="ECO:0000313" key="3">
    <source>
        <dbReference type="Proteomes" id="UP000050794"/>
    </source>
</evidence>
<evidence type="ECO:0000313" key="4">
    <source>
        <dbReference type="WBParaSite" id="TCNE_0001767701-mRNA-1"/>
    </source>
</evidence>
<organism evidence="3 4">
    <name type="scientific">Toxocara canis</name>
    <name type="common">Canine roundworm</name>
    <dbReference type="NCBI Taxonomy" id="6265"/>
    <lineage>
        <taxon>Eukaryota</taxon>
        <taxon>Metazoa</taxon>
        <taxon>Ecdysozoa</taxon>
        <taxon>Nematoda</taxon>
        <taxon>Chromadorea</taxon>
        <taxon>Rhabditida</taxon>
        <taxon>Spirurina</taxon>
        <taxon>Ascaridomorpha</taxon>
        <taxon>Ascaridoidea</taxon>
        <taxon>Toxocaridae</taxon>
        <taxon>Toxocara</taxon>
    </lineage>
</organism>
<feature type="domain" description="TRM5/TYW2-like N-terminal" evidence="1">
    <location>
        <begin position="55"/>
        <end position="105"/>
    </location>
</feature>